<evidence type="ECO:0000313" key="2">
    <source>
        <dbReference type="RefSeq" id="XP_073781672.1"/>
    </source>
</evidence>
<keyword evidence="2" id="KW-0472">Membrane</keyword>
<protein>
    <submittedName>
        <fullName evidence="2">Transmembrane protease serine 9 isoform X1</fullName>
    </submittedName>
</protein>
<accession>A0AC58HI96</accession>
<keyword evidence="1" id="KW-1185">Reference proteome</keyword>
<organism evidence="1 2">
    <name type="scientific">Danio rerio</name>
    <name type="common">Zebrafish</name>
    <name type="synonym">Brachydanio rerio</name>
    <dbReference type="NCBI Taxonomy" id="7955"/>
    <lineage>
        <taxon>Eukaryota</taxon>
        <taxon>Metazoa</taxon>
        <taxon>Chordata</taxon>
        <taxon>Craniata</taxon>
        <taxon>Vertebrata</taxon>
        <taxon>Euteleostomi</taxon>
        <taxon>Actinopterygii</taxon>
        <taxon>Neopterygii</taxon>
        <taxon>Teleostei</taxon>
        <taxon>Ostariophysi</taxon>
        <taxon>Cypriniformes</taxon>
        <taxon>Danionidae</taxon>
        <taxon>Danioninae</taxon>
        <taxon>Danio</taxon>
    </lineage>
</organism>
<dbReference type="RefSeq" id="XP_073781672.1">
    <property type="nucleotide sequence ID" value="XM_073925571.1"/>
</dbReference>
<name>A0AC58HI96_DANRE</name>
<reference evidence="2" key="1">
    <citation type="submission" date="2025-08" db="UniProtKB">
        <authorList>
            <consortium name="RefSeq"/>
        </authorList>
    </citation>
    <scope>IDENTIFICATION</scope>
    <source>
        <strain evidence="2">Tuebingen</strain>
        <tissue evidence="2">Fibroblasts and whole tissue</tissue>
    </source>
</reference>
<gene>
    <name evidence="2" type="primary">LOC137487997</name>
</gene>
<keyword evidence="2" id="KW-0378">Hydrolase</keyword>
<proteinExistence type="predicted"/>
<dbReference type="Proteomes" id="UP000000437">
    <property type="component" value="Chromosome 16"/>
</dbReference>
<keyword evidence="2" id="KW-0812">Transmembrane</keyword>
<sequence>MAFPQGLYQISTITDTHEPQPSAGFPPNLLSACPNLLNTALPLLTAPVMTETPLTLIPGSTMKNSTTHNPTDVSSQPCPVYGTGRGSLSFHLLEVSELAPYTLATLMPHLPRLSSADRDSLTDTKNTREEEQSAVQHTHTNISVSKNSSTLQTDVSGLSLCSSSPSRLLLISILIPIFIILSVCISVTVKLVCFPSKTVHVYTPAGDPQNCTVTPSPVYSVRYPTNSTIIFPTNCSSSMNTGSAGMRIVGGTEAVKGQWGWQTSLHWRGKHVCGGAIISPHWVITAAHCFVQYDMMLESDWVVVIDTLSVSDSSVGKRHNTLQIHPHPQFSEDNNDYDLCLLRTQTDMEMTDGVRPVCLPRLREVFPAGSSCWVTGWGYTREGGSVSPHLKQASVQLIDPSVCSLAQVYGSQISPRMLCAGVMEGGVDSCQGDSGGPLVCRTAAGDWRLAGVVSWGEGCARPNKPGVYTRVTQLLTWMDQYISEQKEDVFPTATTPKAHY</sequence>
<keyword evidence="2" id="KW-0645">Protease</keyword>
<evidence type="ECO:0000313" key="1">
    <source>
        <dbReference type="Proteomes" id="UP000000437"/>
    </source>
</evidence>